<sequence>MKLSRIALAMLVAAPFAAANAGVTVTPLLLGYTFQDTQHNNGGDKGELTNGPELQDDLFVGAALGVELTPWLGFEAEYNQVKGDLDGTGVAGSEYKQTQINGNFYATSDLITKNYDSKIKPYVLLGAGHYKYKLDDMSYHNNEEGTLGNAGVGAFWRLNDALSLRTEARGTYNFDEKFWNYTALAGLNVVLGGHLKPAAPVVEVAPVVPVAPTPVEPAPQVLTEDLNMELRVFFDTNKSNIKDQYKPEVAKVADALTTFPNATARIEGHTDNTGPRKLNERLSLARANSVKSALVSEYNIDASRLSTQGFAWDQPIADNKTKEGRAMNRRVFATITGSLMALNACTSTPINSNRVSIQKQYPNEVKSLKNGLSIYFQPKSTDIEAEYKPALSVASQLLKDNKNFVLYIEGHTDSTGSLAANNKVSLTRANIVKDFLLNEYQVNPEQLITLGLGPTKPIADNKTAEGRVKNRRVTVTLKIK</sequence>
<keyword evidence="6" id="KW-0406">Ion transport</keyword>
<dbReference type="InterPro" id="IPR036737">
    <property type="entry name" value="OmpA-like_sf"/>
</dbReference>
<dbReference type="InterPro" id="IPR054882">
    <property type="entry name" value="Omp38"/>
</dbReference>
<accession>A0A7R9L9G2</accession>
<evidence type="ECO:0000313" key="12">
    <source>
        <dbReference type="EMBL" id="CAD7636226.1"/>
    </source>
</evidence>
<protein>
    <recommendedName>
        <fullName evidence="11">OmpA-like domain-containing protein</fullName>
    </recommendedName>
</protein>
<keyword evidence="5 10" id="KW-0732">Signal</keyword>
<name>A0A7R9L9G2_9ACAR</name>
<dbReference type="OrthoDB" id="8300695at2759"/>
<dbReference type="GO" id="GO:0015288">
    <property type="term" value="F:porin activity"/>
    <property type="evidence" value="ECO:0007669"/>
    <property type="project" value="UniProtKB-KW"/>
</dbReference>
<keyword evidence="13" id="KW-1185">Reference proteome</keyword>
<evidence type="ECO:0000256" key="4">
    <source>
        <dbReference type="ARBA" id="ARBA00022692"/>
    </source>
</evidence>
<feature type="chain" id="PRO_5036211135" description="OmpA-like domain-containing protein" evidence="10">
    <location>
        <begin position="20"/>
        <end position="480"/>
    </location>
</feature>
<reference evidence="12" key="1">
    <citation type="submission" date="2020-11" db="EMBL/GenBank/DDBJ databases">
        <authorList>
            <person name="Tran Van P."/>
        </authorList>
    </citation>
    <scope>NUCLEOTIDE SEQUENCE</scope>
</reference>
<feature type="domain" description="OmpA-like" evidence="11">
    <location>
        <begin position="363"/>
        <end position="480"/>
    </location>
</feature>
<evidence type="ECO:0000313" key="13">
    <source>
        <dbReference type="Proteomes" id="UP000728032"/>
    </source>
</evidence>
<comment type="subcellular location">
    <subcellularLocation>
        <location evidence="1">Cell outer membrane</location>
        <topology evidence="1">Multi-pass membrane protein</topology>
    </subcellularLocation>
</comment>
<dbReference type="GO" id="GO:0006811">
    <property type="term" value="P:monoatomic ion transport"/>
    <property type="evidence" value="ECO:0007669"/>
    <property type="project" value="UniProtKB-KW"/>
</dbReference>
<dbReference type="PANTHER" id="PTHR30329:SF21">
    <property type="entry name" value="LIPOPROTEIN YIAD-RELATED"/>
    <property type="match status" value="1"/>
</dbReference>
<keyword evidence="4" id="KW-0812">Transmembrane</keyword>
<dbReference type="PROSITE" id="PS51123">
    <property type="entry name" value="OMPA_2"/>
    <property type="match status" value="2"/>
</dbReference>
<dbReference type="Pfam" id="PF13505">
    <property type="entry name" value="OMP_b-brl"/>
    <property type="match status" value="1"/>
</dbReference>
<organism evidence="12">
    <name type="scientific">Oppiella nova</name>
    <dbReference type="NCBI Taxonomy" id="334625"/>
    <lineage>
        <taxon>Eukaryota</taxon>
        <taxon>Metazoa</taxon>
        <taxon>Ecdysozoa</taxon>
        <taxon>Arthropoda</taxon>
        <taxon>Chelicerata</taxon>
        <taxon>Arachnida</taxon>
        <taxon>Acari</taxon>
        <taxon>Acariformes</taxon>
        <taxon>Sarcoptiformes</taxon>
        <taxon>Oribatida</taxon>
        <taxon>Brachypylina</taxon>
        <taxon>Oppioidea</taxon>
        <taxon>Oppiidae</taxon>
        <taxon>Oppiella</taxon>
    </lineage>
</organism>
<evidence type="ECO:0000256" key="5">
    <source>
        <dbReference type="ARBA" id="ARBA00022729"/>
    </source>
</evidence>
<dbReference type="PANTHER" id="PTHR30329">
    <property type="entry name" value="STATOR ELEMENT OF FLAGELLAR MOTOR COMPLEX"/>
    <property type="match status" value="1"/>
</dbReference>
<dbReference type="EMBL" id="CAJPVJ010000001">
    <property type="protein sequence ID" value="CAG2155843.1"/>
    <property type="molecule type" value="Genomic_DNA"/>
</dbReference>
<evidence type="ECO:0000256" key="7">
    <source>
        <dbReference type="ARBA" id="ARBA00023114"/>
    </source>
</evidence>
<dbReference type="EMBL" id="OC914826">
    <property type="protein sequence ID" value="CAD7636226.1"/>
    <property type="molecule type" value="Genomic_DNA"/>
</dbReference>
<feature type="domain" description="OmpA-like" evidence="11">
    <location>
        <begin position="221"/>
        <end position="339"/>
    </location>
</feature>
<dbReference type="SUPFAM" id="SSF56925">
    <property type="entry name" value="OMPA-like"/>
    <property type="match status" value="1"/>
</dbReference>
<evidence type="ECO:0000256" key="6">
    <source>
        <dbReference type="ARBA" id="ARBA00023065"/>
    </source>
</evidence>
<dbReference type="InterPro" id="IPR011250">
    <property type="entry name" value="OMP/PagP_B-barrel"/>
</dbReference>
<gene>
    <name evidence="12" type="ORF">ONB1V03_LOCUS76</name>
</gene>
<dbReference type="GO" id="GO:0046930">
    <property type="term" value="C:pore complex"/>
    <property type="evidence" value="ECO:0007669"/>
    <property type="project" value="UniProtKB-KW"/>
</dbReference>
<dbReference type="Gene3D" id="3.30.1330.60">
    <property type="entry name" value="OmpA-like domain"/>
    <property type="match status" value="2"/>
</dbReference>
<evidence type="ECO:0000256" key="2">
    <source>
        <dbReference type="ARBA" id="ARBA00022448"/>
    </source>
</evidence>
<keyword evidence="7" id="KW-0626">Porin</keyword>
<dbReference type="Pfam" id="PF00691">
    <property type="entry name" value="OmpA"/>
    <property type="match status" value="2"/>
</dbReference>
<dbReference type="InterPro" id="IPR050330">
    <property type="entry name" value="Bact_OuterMem_StrucFunc"/>
</dbReference>
<dbReference type="Gene3D" id="2.40.160.20">
    <property type="match status" value="1"/>
</dbReference>
<keyword evidence="2" id="KW-0813">Transport</keyword>
<proteinExistence type="predicted"/>
<evidence type="ECO:0000256" key="1">
    <source>
        <dbReference type="ARBA" id="ARBA00004571"/>
    </source>
</evidence>
<keyword evidence="3" id="KW-1134">Transmembrane beta strand</keyword>
<dbReference type="NCBIfam" id="NF045788">
    <property type="entry name" value="Omp38Acinit"/>
    <property type="match status" value="1"/>
</dbReference>
<dbReference type="Proteomes" id="UP000728032">
    <property type="component" value="Unassembled WGS sequence"/>
</dbReference>
<dbReference type="InterPro" id="IPR006664">
    <property type="entry name" value="OMP_bac"/>
</dbReference>
<evidence type="ECO:0000256" key="8">
    <source>
        <dbReference type="ARBA" id="ARBA00023136"/>
    </source>
</evidence>
<dbReference type="AlphaFoldDB" id="A0A7R9L9G2"/>
<dbReference type="PRINTS" id="PR01021">
    <property type="entry name" value="OMPADOMAIN"/>
</dbReference>
<dbReference type="SUPFAM" id="SSF103088">
    <property type="entry name" value="OmpA-like"/>
    <property type="match status" value="2"/>
</dbReference>
<keyword evidence="9" id="KW-0998">Cell outer membrane</keyword>
<evidence type="ECO:0000259" key="11">
    <source>
        <dbReference type="PROSITE" id="PS51123"/>
    </source>
</evidence>
<dbReference type="CDD" id="cd07185">
    <property type="entry name" value="OmpA_C-like"/>
    <property type="match status" value="2"/>
</dbReference>
<evidence type="ECO:0000256" key="3">
    <source>
        <dbReference type="ARBA" id="ARBA00022452"/>
    </source>
</evidence>
<evidence type="ECO:0000256" key="10">
    <source>
        <dbReference type="SAM" id="SignalP"/>
    </source>
</evidence>
<feature type="signal peptide" evidence="10">
    <location>
        <begin position="1"/>
        <end position="19"/>
    </location>
</feature>
<evidence type="ECO:0000256" key="9">
    <source>
        <dbReference type="ARBA" id="ARBA00023237"/>
    </source>
</evidence>
<dbReference type="InterPro" id="IPR006665">
    <property type="entry name" value="OmpA-like"/>
</dbReference>
<dbReference type="InterPro" id="IPR027385">
    <property type="entry name" value="Beta-barrel_OMP"/>
</dbReference>
<keyword evidence="8" id="KW-0472">Membrane</keyword>